<dbReference type="PROSITE" id="PS50113">
    <property type="entry name" value="PAC"/>
    <property type="match status" value="1"/>
</dbReference>
<dbReference type="CDD" id="cd17546">
    <property type="entry name" value="REC_hyHK_CKI1_RcsC-like"/>
    <property type="match status" value="1"/>
</dbReference>
<evidence type="ECO:0000259" key="10">
    <source>
        <dbReference type="PROSITE" id="PS50112"/>
    </source>
</evidence>
<evidence type="ECO:0000256" key="3">
    <source>
        <dbReference type="ARBA" id="ARBA00022553"/>
    </source>
</evidence>
<dbReference type="SUPFAM" id="SSF52172">
    <property type="entry name" value="CheY-like"/>
    <property type="match status" value="1"/>
</dbReference>
<reference evidence="12 13" key="1">
    <citation type="submission" date="2018-05" db="EMBL/GenBank/DDBJ databases">
        <title>Marinilabilia rubrum sp. nov., isolated from saltern sediment.</title>
        <authorList>
            <person name="Zhang R."/>
        </authorList>
    </citation>
    <scope>NUCLEOTIDE SEQUENCE [LARGE SCALE GENOMIC DNA]</scope>
    <source>
        <strain evidence="12 13">WTE16</strain>
    </source>
</reference>
<keyword evidence="7" id="KW-0175">Coiled coil</keyword>
<dbReference type="Pfam" id="PF13188">
    <property type="entry name" value="PAS_8"/>
    <property type="match status" value="1"/>
</dbReference>
<dbReference type="InterPro" id="IPR000014">
    <property type="entry name" value="PAS"/>
</dbReference>
<dbReference type="SUPFAM" id="SSF47384">
    <property type="entry name" value="Homodimeric domain of signal transducing histidine kinase"/>
    <property type="match status" value="1"/>
</dbReference>
<dbReference type="PROSITE" id="PS50109">
    <property type="entry name" value="HIS_KIN"/>
    <property type="match status" value="1"/>
</dbReference>
<dbReference type="PROSITE" id="PS50112">
    <property type="entry name" value="PAS"/>
    <property type="match status" value="2"/>
</dbReference>
<dbReference type="PRINTS" id="PR00344">
    <property type="entry name" value="BCTRLSENSOR"/>
</dbReference>
<dbReference type="InterPro" id="IPR005467">
    <property type="entry name" value="His_kinase_dom"/>
</dbReference>
<feature type="coiled-coil region" evidence="7">
    <location>
        <begin position="378"/>
        <end position="405"/>
    </location>
</feature>
<dbReference type="Gene3D" id="1.10.287.130">
    <property type="match status" value="1"/>
</dbReference>
<evidence type="ECO:0000256" key="1">
    <source>
        <dbReference type="ARBA" id="ARBA00000085"/>
    </source>
</evidence>
<evidence type="ECO:0000259" key="8">
    <source>
        <dbReference type="PROSITE" id="PS50109"/>
    </source>
</evidence>
<dbReference type="Pfam" id="PF02518">
    <property type="entry name" value="HATPase_c"/>
    <property type="match status" value="1"/>
</dbReference>
<dbReference type="InterPro" id="IPR011006">
    <property type="entry name" value="CheY-like_superfamily"/>
</dbReference>
<dbReference type="PANTHER" id="PTHR43047">
    <property type="entry name" value="TWO-COMPONENT HISTIDINE PROTEIN KINASE"/>
    <property type="match status" value="1"/>
</dbReference>
<dbReference type="InterPro" id="IPR001610">
    <property type="entry name" value="PAC"/>
</dbReference>
<dbReference type="AlphaFoldDB" id="A0A2U2B6E3"/>
<dbReference type="InterPro" id="IPR003594">
    <property type="entry name" value="HATPase_dom"/>
</dbReference>
<keyword evidence="4" id="KW-0808">Transferase</keyword>
<dbReference type="FunFam" id="3.30.565.10:FF:000010">
    <property type="entry name" value="Sensor histidine kinase RcsC"/>
    <property type="match status" value="1"/>
</dbReference>
<comment type="caution">
    <text evidence="12">The sequence shown here is derived from an EMBL/GenBank/DDBJ whole genome shotgun (WGS) entry which is preliminary data.</text>
</comment>
<evidence type="ECO:0000313" key="12">
    <source>
        <dbReference type="EMBL" id="PWD98604.1"/>
    </source>
</evidence>
<protein>
    <recommendedName>
        <fullName evidence="2">histidine kinase</fullName>
        <ecNumber evidence="2">2.7.13.3</ecNumber>
    </recommendedName>
</protein>
<dbReference type="CDD" id="cd16922">
    <property type="entry name" value="HATPase_EvgS-ArcB-TorS-like"/>
    <property type="match status" value="1"/>
</dbReference>
<dbReference type="InterPro" id="IPR003661">
    <property type="entry name" value="HisK_dim/P_dom"/>
</dbReference>
<comment type="catalytic activity">
    <reaction evidence="1">
        <text>ATP + protein L-histidine = ADP + protein N-phospho-L-histidine.</text>
        <dbReference type="EC" id="2.7.13.3"/>
    </reaction>
</comment>
<dbReference type="CDD" id="cd00082">
    <property type="entry name" value="HisKA"/>
    <property type="match status" value="1"/>
</dbReference>
<sequence>MDEKTESSLFFKAPVGFAQHKVIMDNNNPVDCLILDINAVFEKLTGLEKEKIIGKSIINDLGIYENNFNWLEYFSQVALNDKIKEFEYYSEVKNKFYKVQAYSNDKYYFTTIFTDITEHKNSEITLKNTQARLQKQTYRLSALIANLPGGIILETPERKINMVNQSFCELFAIGAPPEALIGIDCRQAAESSKILFKDEEHFISRINDILISNKTVLNEELTLKDGRFFKRDFVPVNIGDGKTEILWHYRDITERKQKEEQLIRLSQAVQYAYDSVVISDLNGKIIDVNEATLKIYGAETSDEFLGKNIYDFTIPEEKEIAISLADNILKKGYIKNHEFQVVGKHGNIISIEVNTSLMSDANGIPMGFVSAIRDITERKKAGEQLEKINKELKDAKEKAEESDRLKSAFLANMSHEIRTPLNGIIGFSTIIENRTQNNGDINKYAGIISGSGNHLLNLINDIIDISKIDAGQISLNIQPTDVNQLLDELYNLFNSESKLPNRKKLKLYAETPEKNLIVNTDETRLRQILINLIGNAMKFTQEGFIKFGYRIDENRSKIQFFVMDSGIGIPKVKQQQIFERFIQASDSTEKKYGGTGLGLAIAKACTELLGGEISLESNENVGTNFFFTIPFDKGKQSEIQNEKHNFDEIKFSGEVILVAEDDSVSYEYLFELLSGYNLKLYRTKTGKETIEKVLSDDSINLVLMDIEMPEIDGWEATKQIKKYNPSFPIIAQTAFATPEDKKKSFEAGCDAYISKPIQHDELIRLIFENISKRGDE</sequence>
<name>A0A2U2B6E3_9BACT</name>
<dbReference type="OrthoDB" id="9796457at2"/>
<dbReference type="CDD" id="cd00130">
    <property type="entry name" value="PAS"/>
    <property type="match status" value="1"/>
</dbReference>
<feature type="domain" description="Response regulatory" evidence="9">
    <location>
        <begin position="655"/>
        <end position="770"/>
    </location>
</feature>
<dbReference type="SMART" id="SM00387">
    <property type="entry name" value="HATPase_c"/>
    <property type="match status" value="1"/>
</dbReference>
<evidence type="ECO:0000256" key="7">
    <source>
        <dbReference type="SAM" id="Coils"/>
    </source>
</evidence>
<evidence type="ECO:0000256" key="2">
    <source>
        <dbReference type="ARBA" id="ARBA00012438"/>
    </source>
</evidence>
<feature type="domain" description="Histidine kinase" evidence="8">
    <location>
        <begin position="412"/>
        <end position="633"/>
    </location>
</feature>
<evidence type="ECO:0000256" key="6">
    <source>
        <dbReference type="PROSITE-ProRule" id="PRU00169"/>
    </source>
</evidence>
<dbReference type="GO" id="GO:0000155">
    <property type="term" value="F:phosphorelay sensor kinase activity"/>
    <property type="evidence" value="ECO:0007669"/>
    <property type="project" value="InterPro"/>
</dbReference>
<dbReference type="Gene3D" id="3.40.50.2300">
    <property type="match status" value="1"/>
</dbReference>
<keyword evidence="5" id="KW-0418">Kinase</keyword>
<dbReference type="InterPro" id="IPR036097">
    <property type="entry name" value="HisK_dim/P_sf"/>
</dbReference>
<dbReference type="Pfam" id="PF13426">
    <property type="entry name" value="PAS_9"/>
    <property type="match status" value="2"/>
</dbReference>
<proteinExistence type="predicted"/>
<organism evidence="12 13">
    <name type="scientific">Marinilabilia rubra</name>
    <dbReference type="NCBI Taxonomy" id="2162893"/>
    <lineage>
        <taxon>Bacteria</taxon>
        <taxon>Pseudomonadati</taxon>
        <taxon>Bacteroidota</taxon>
        <taxon>Bacteroidia</taxon>
        <taxon>Marinilabiliales</taxon>
        <taxon>Marinilabiliaceae</taxon>
        <taxon>Marinilabilia</taxon>
    </lineage>
</organism>
<accession>A0A2U2B6E3</accession>
<dbReference type="Gene3D" id="3.30.450.20">
    <property type="entry name" value="PAS domain"/>
    <property type="match status" value="3"/>
</dbReference>
<feature type="domain" description="PAC" evidence="11">
    <location>
        <begin position="335"/>
        <end position="387"/>
    </location>
</feature>
<keyword evidence="13" id="KW-1185">Reference proteome</keyword>
<dbReference type="InterPro" id="IPR001789">
    <property type="entry name" value="Sig_transdc_resp-reg_receiver"/>
</dbReference>
<dbReference type="InterPro" id="IPR004358">
    <property type="entry name" value="Sig_transdc_His_kin-like_C"/>
</dbReference>
<dbReference type="Pfam" id="PF00512">
    <property type="entry name" value="HisKA"/>
    <property type="match status" value="1"/>
</dbReference>
<evidence type="ECO:0000313" key="13">
    <source>
        <dbReference type="Proteomes" id="UP000244956"/>
    </source>
</evidence>
<dbReference type="RefSeq" id="WP_109265138.1">
    <property type="nucleotide sequence ID" value="NZ_QEWP01000012.1"/>
</dbReference>
<dbReference type="PANTHER" id="PTHR43047:SF64">
    <property type="entry name" value="HISTIDINE KINASE CONTAINING CHEY-HOMOLOGOUS RECEIVER DOMAIN AND PAS DOMAIN-RELATED"/>
    <property type="match status" value="1"/>
</dbReference>
<keyword evidence="3 6" id="KW-0597">Phosphoprotein</keyword>
<dbReference type="InterPro" id="IPR035965">
    <property type="entry name" value="PAS-like_dom_sf"/>
</dbReference>
<dbReference type="Proteomes" id="UP000244956">
    <property type="component" value="Unassembled WGS sequence"/>
</dbReference>
<dbReference type="NCBIfam" id="TIGR00229">
    <property type="entry name" value="sensory_box"/>
    <property type="match status" value="1"/>
</dbReference>
<dbReference type="PROSITE" id="PS50110">
    <property type="entry name" value="RESPONSE_REGULATORY"/>
    <property type="match status" value="1"/>
</dbReference>
<dbReference type="SUPFAM" id="SSF55785">
    <property type="entry name" value="PYP-like sensor domain (PAS domain)"/>
    <property type="match status" value="3"/>
</dbReference>
<evidence type="ECO:0000259" key="9">
    <source>
        <dbReference type="PROSITE" id="PS50110"/>
    </source>
</evidence>
<dbReference type="SMART" id="SM00448">
    <property type="entry name" value="REC"/>
    <property type="match status" value="1"/>
</dbReference>
<dbReference type="SMART" id="SM00086">
    <property type="entry name" value="PAC"/>
    <property type="match status" value="1"/>
</dbReference>
<feature type="modified residue" description="4-aspartylphosphate" evidence="6">
    <location>
        <position position="705"/>
    </location>
</feature>
<evidence type="ECO:0000259" key="11">
    <source>
        <dbReference type="PROSITE" id="PS50113"/>
    </source>
</evidence>
<evidence type="ECO:0000256" key="4">
    <source>
        <dbReference type="ARBA" id="ARBA00022679"/>
    </source>
</evidence>
<gene>
    <name evidence="12" type="ORF">DDZ16_14165</name>
</gene>
<dbReference type="SMART" id="SM00091">
    <property type="entry name" value="PAS"/>
    <property type="match status" value="3"/>
</dbReference>
<dbReference type="SUPFAM" id="SSF55874">
    <property type="entry name" value="ATPase domain of HSP90 chaperone/DNA topoisomerase II/histidine kinase"/>
    <property type="match status" value="1"/>
</dbReference>
<dbReference type="InterPro" id="IPR036890">
    <property type="entry name" value="HATPase_C_sf"/>
</dbReference>
<evidence type="ECO:0000256" key="5">
    <source>
        <dbReference type="ARBA" id="ARBA00022777"/>
    </source>
</evidence>
<dbReference type="InterPro" id="IPR000700">
    <property type="entry name" value="PAS-assoc_C"/>
</dbReference>
<dbReference type="EMBL" id="QEWP01000012">
    <property type="protein sequence ID" value="PWD98604.1"/>
    <property type="molecule type" value="Genomic_DNA"/>
</dbReference>
<feature type="domain" description="PAS" evidence="10">
    <location>
        <begin position="34"/>
        <end position="61"/>
    </location>
</feature>
<dbReference type="Pfam" id="PF00072">
    <property type="entry name" value="Response_reg"/>
    <property type="match status" value="1"/>
</dbReference>
<feature type="domain" description="PAS" evidence="10">
    <location>
        <begin position="261"/>
        <end position="332"/>
    </location>
</feature>
<dbReference type="SMART" id="SM00388">
    <property type="entry name" value="HisKA"/>
    <property type="match status" value="1"/>
</dbReference>
<dbReference type="Gene3D" id="3.30.565.10">
    <property type="entry name" value="Histidine kinase-like ATPase, C-terminal domain"/>
    <property type="match status" value="1"/>
</dbReference>
<dbReference type="EC" id="2.7.13.3" evidence="2"/>